<dbReference type="AlphaFoldDB" id="A0A0G1IIS1"/>
<keyword evidence="2" id="KW-0472">Membrane</keyword>
<accession>A0A0G1IIS1</accession>
<name>A0A0G1IIS1_9BACT</name>
<reference evidence="3 4" key="1">
    <citation type="journal article" date="2015" name="Nature">
        <title>rRNA introns, odd ribosomes, and small enigmatic genomes across a large radiation of phyla.</title>
        <authorList>
            <person name="Brown C.T."/>
            <person name="Hug L.A."/>
            <person name="Thomas B.C."/>
            <person name="Sharon I."/>
            <person name="Castelle C.J."/>
            <person name="Singh A."/>
            <person name="Wilkins M.J."/>
            <person name="Williams K.H."/>
            <person name="Banfield J.F."/>
        </authorList>
    </citation>
    <scope>NUCLEOTIDE SEQUENCE [LARGE SCALE GENOMIC DNA]</scope>
</reference>
<proteinExistence type="predicted"/>
<protein>
    <submittedName>
        <fullName evidence="3">Uncharacterized protein</fullName>
    </submittedName>
</protein>
<organism evidence="3 4">
    <name type="scientific">Candidatus Giovannonibacteria bacterium GW2011_GWA1_44_25</name>
    <dbReference type="NCBI Taxonomy" id="1618645"/>
    <lineage>
        <taxon>Bacteria</taxon>
        <taxon>Candidatus Giovannoniibacteriota</taxon>
    </lineage>
</organism>
<keyword evidence="2" id="KW-1133">Transmembrane helix</keyword>
<feature type="region of interest" description="Disordered" evidence="1">
    <location>
        <begin position="279"/>
        <end position="303"/>
    </location>
</feature>
<evidence type="ECO:0000256" key="1">
    <source>
        <dbReference type="SAM" id="MobiDB-lite"/>
    </source>
</evidence>
<dbReference type="Proteomes" id="UP000034087">
    <property type="component" value="Unassembled WGS sequence"/>
</dbReference>
<feature type="transmembrane region" description="Helical" evidence="2">
    <location>
        <begin position="12"/>
        <end position="30"/>
    </location>
</feature>
<dbReference type="EMBL" id="LCIR01000017">
    <property type="protein sequence ID" value="KKT59266.1"/>
    <property type="molecule type" value="Genomic_DNA"/>
</dbReference>
<evidence type="ECO:0000313" key="4">
    <source>
        <dbReference type="Proteomes" id="UP000034087"/>
    </source>
</evidence>
<gene>
    <name evidence="3" type="ORF">UW53_C0017G0013</name>
</gene>
<sequence length="303" mass="32845">MENENQIKNGSSVHIGVLVLSVAVASYIAYSAGQGAPKTGQTPQKESESASFEIPMNWGDLGVKMISVGVIDPEKFESIYAQRGGLSPEEKQILYGSDNKSIKMTEENAGFLLNMLWALGLGNKNDILESGPMSKYGDVGNFASTGGWILAKNDPMDHYSRHRLIMLTDDQQKLVERVSQNIYRPCCDNATNFPDCNHGMAMLGLLELLAANGASEQTMYKAALRINQFWFPDQYATIAKYLQSKGKSIESADPREILGRNYSSASGFRKIAALVPQTESRSSGGCGVDSGQPAAKPQQGCGI</sequence>
<evidence type="ECO:0000313" key="3">
    <source>
        <dbReference type="EMBL" id="KKT59266.1"/>
    </source>
</evidence>
<comment type="caution">
    <text evidence="3">The sequence shown here is derived from an EMBL/GenBank/DDBJ whole genome shotgun (WGS) entry which is preliminary data.</text>
</comment>
<evidence type="ECO:0000256" key="2">
    <source>
        <dbReference type="SAM" id="Phobius"/>
    </source>
</evidence>
<keyword evidence="2" id="KW-0812">Transmembrane</keyword>